<sequence length="308" mass="35171">MARNRDLLLNSGVLYPKAGEIHNAHFKLCWQLRAPENRDKPLDAIPAWQNLIREVSASPAEVAIVSCEEFSFSSDPARLALLKEHFDVRIVCYIRSPEAFLQSFYNQFVKDFQTRETRTLTRYLAEENPFFLSNRVMLEKWLDVFGRPAMTVGRFDTAVRSGKLFREFFESLGLSVPAGLQSPSPDILQKVSLPPDALEYLRFSNPYLENEAGHHAFVVDVVRATMAHKEAFNTTSNGILSLKSRRMLRNRYGAQNVWMAKTFWDQTTNPFPPSETPPPPEGFDARPEEADVRTLGRVSAMIRNLMLD</sequence>
<dbReference type="SUPFAM" id="SSF52540">
    <property type="entry name" value="P-loop containing nucleoside triphosphate hydrolases"/>
    <property type="match status" value="1"/>
</dbReference>
<dbReference type="RefSeq" id="WP_058864002.1">
    <property type="nucleotide sequence ID" value="NZ_LPXO01000019.1"/>
</dbReference>
<gene>
    <name evidence="1" type="ORF">AVJ23_19980</name>
</gene>
<evidence type="ECO:0008006" key="3">
    <source>
        <dbReference type="Google" id="ProtNLM"/>
    </source>
</evidence>
<accession>A0A0W7WEE1</accession>
<proteinExistence type="predicted"/>
<dbReference type="Proteomes" id="UP000054396">
    <property type="component" value="Unassembled WGS sequence"/>
</dbReference>
<reference evidence="1 2" key="1">
    <citation type="submission" date="2015-12" db="EMBL/GenBank/DDBJ databases">
        <authorList>
            <person name="Shamseldin A."/>
            <person name="Moawad H."/>
            <person name="Abd El-Rahim W.M."/>
            <person name="Sadowsky M.J."/>
        </authorList>
    </citation>
    <scope>NUCLEOTIDE SEQUENCE [LARGE SCALE GENOMIC DNA]</scope>
    <source>
        <strain evidence="1 2">SJ5A-1</strain>
    </source>
</reference>
<dbReference type="Gene3D" id="3.40.50.300">
    <property type="entry name" value="P-loop containing nucleotide triphosphate hydrolases"/>
    <property type="match status" value="1"/>
</dbReference>
<dbReference type="InterPro" id="IPR027417">
    <property type="entry name" value="P-loop_NTPase"/>
</dbReference>
<organism evidence="1 2">
    <name type="scientific">Pseudoponticoccus marisrubri</name>
    <dbReference type="NCBI Taxonomy" id="1685382"/>
    <lineage>
        <taxon>Bacteria</taxon>
        <taxon>Pseudomonadati</taxon>
        <taxon>Pseudomonadota</taxon>
        <taxon>Alphaproteobacteria</taxon>
        <taxon>Rhodobacterales</taxon>
        <taxon>Roseobacteraceae</taxon>
        <taxon>Pseudoponticoccus</taxon>
    </lineage>
</organism>
<evidence type="ECO:0000313" key="2">
    <source>
        <dbReference type="Proteomes" id="UP000054396"/>
    </source>
</evidence>
<dbReference type="EMBL" id="LPXO01000019">
    <property type="protein sequence ID" value="KUF08970.1"/>
    <property type="molecule type" value="Genomic_DNA"/>
</dbReference>
<dbReference type="AlphaFoldDB" id="A0A0W7WEE1"/>
<protein>
    <recommendedName>
        <fullName evidence="3">Sulfotransferase domain-containing protein</fullName>
    </recommendedName>
</protein>
<evidence type="ECO:0000313" key="1">
    <source>
        <dbReference type="EMBL" id="KUF08970.1"/>
    </source>
</evidence>
<dbReference type="OrthoDB" id="7540582at2"/>
<dbReference type="STRING" id="1685382.AVJ23_19980"/>
<name>A0A0W7WEE1_9RHOB</name>
<comment type="caution">
    <text evidence="1">The sequence shown here is derived from an EMBL/GenBank/DDBJ whole genome shotgun (WGS) entry which is preliminary data.</text>
</comment>
<keyword evidence="2" id="KW-1185">Reference proteome</keyword>